<evidence type="ECO:0000313" key="7">
    <source>
        <dbReference type="Proteomes" id="UP000061809"/>
    </source>
</evidence>
<proteinExistence type="predicted"/>
<dbReference type="AlphaFoldDB" id="A0A0P0FXZ2"/>
<dbReference type="KEGG" id="bcel:BcellWH2_01730"/>
<evidence type="ECO:0000256" key="1">
    <source>
        <dbReference type="SAM" id="MobiDB-lite"/>
    </source>
</evidence>
<evidence type="ECO:0000313" key="6">
    <source>
        <dbReference type="EMBL" id="RGS39119.1"/>
    </source>
</evidence>
<reference evidence="9 10" key="3">
    <citation type="journal article" date="2019" name="Nat. Med.">
        <title>A library of human gut bacterial isolates paired with longitudinal multiomics data enables mechanistic microbiome research.</title>
        <authorList>
            <person name="Poyet M."/>
            <person name="Groussin M."/>
            <person name="Gibbons S.M."/>
            <person name="Avila-Pacheco J."/>
            <person name="Jiang X."/>
            <person name="Kearney S.M."/>
            <person name="Perrotta A.R."/>
            <person name="Berdy B."/>
            <person name="Zhao S."/>
            <person name="Lieberman T.D."/>
            <person name="Swanson P.K."/>
            <person name="Smith M."/>
            <person name="Roesemann S."/>
            <person name="Alexander J.E."/>
            <person name="Rich S.A."/>
            <person name="Livny J."/>
            <person name="Vlamakis H."/>
            <person name="Clish C."/>
            <person name="Bullock K."/>
            <person name="Deik A."/>
            <person name="Scott J."/>
            <person name="Pierce K.A."/>
            <person name="Xavier R.J."/>
            <person name="Alm E.J."/>
        </authorList>
    </citation>
    <scope>NUCLEOTIDE SEQUENCE [LARGE SCALE GENOMIC DNA]</scope>
    <source>
        <strain evidence="5 10">BIOML-A6</strain>
        <strain evidence="3 9">BIOML-A7</strain>
        <strain evidence="4 11">BIOML-A8</strain>
    </source>
</reference>
<evidence type="ECO:0000313" key="11">
    <source>
        <dbReference type="Proteomes" id="UP000482653"/>
    </source>
</evidence>
<evidence type="ECO:0000313" key="5">
    <source>
        <dbReference type="EMBL" id="KAA5423735.1"/>
    </source>
</evidence>
<evidence type="ECO:0000313" key="4">
    <source>
        <dbReference type="EMBL" id="KAA5417419.1"/>
    </source>
</evidence>
<dbReference type="RefSeq" id="WP_007210125.1">
    <property type="nucleotide sequence ID" value="NZ_CABMLT010000006.1"/>
</dbReference>
<dbReference type="GeneID" id="66306828"/>
<reference evidence="2 7" key="1">
    <citation type="journal article" date="2015" name="Science">
        <title>Genetic determinants of in vivo fitness and diet responsiveness in multiple human gut Bacteroides.</title>
        <authorList>
            <person name="Wu M."/>
            <person name="McNulty N.P."/>
            <person name="Rodionov D.A."/>
            <person name="Khoroshkin M.S."/>
            <person name="Griffin N.W."/>
            <person name="Cheng J."/>
            <person name="Latreille P."/>
            <person name="Kerstetter R.A."/>
            <person name="Terrapon N."/>
            <person name="Henrissat B."/>
            <person name="Osterman A.L."/>
            <person name="Gordon J.I."/>
        </authorList>
    </citation>
    <scope>NUCLEOTIDE SEQUENCE [LARGE SCALE GENOMIC DNA]</scope>
    <source>
        <strain evidence="2 7">WH2</strain>
    </source>
</reference>
<evidence type="ECO:0000313" key="9">
    <source>
        <dbReference type="Proteomes" id="UP000325055"/>
    </source>
</evidence>
<dbReference type="PATRIC" id="fig|246787.4.peg.1780"/>
<dbReference type="eggNOG" id="ENOG5030W99">
    <property type="taxonomic scope" value="Bacteria"/>
</dbReference>
<evidence type="ECO:0000313" key="3">
    <source>
        <dbReference type="EMBL" id="KAA5408619.1"/>
    </source>
</evidence>
<reference evidence="6 8" key="2">
    <citation type="submission" date="2018-08" db="EMBL/GenBank/DDBJ databases">
        <title>A genome reference for cultivated species of the human gut microbiota.</title>
        <authorList>
            <person name="Zou Y."/>
            <person name="Xue W."/>
            <person name="Luo G."/>
        </authorList>
    </citation>
    <scope>NUCLEOTIDE SEQUENCE [LARGE SCALE GENOMIC DNA]</scope>
    <source>
        <strain evidence="6 8">AF22-3AC</strain>
    </source>
</reference>
<dbReference type="Proteomes" id="UP000325055">
    <property type="component" value="Unassembled WGS sequence"/>
</dbReference>
<evidence type="ECO:0000313" key="10">
    <source>
        <dbReference type="Proteomes" id="UP000448877"/>
    </source>
</evidence>
<name>A0A0P0FXZ2_9BACE</name>
<dbReference type="EMBL" id="CP012801">
    <property type="protein sequence ID" value="ALJ58983.1"/>
    <property type="molecule type" value="Genomic_DNA"/>
</dbReference>
<dbReference type="EMBL" id="VVYX01000019">
    <property type="protein sequence ID" value="KAA5417419.1"/>
    <property type="molecule type" value="Genomic_DNA"/>
</dbReference>
<dbReference type="STRING" id="246787.BcellWH2_01730"/>
<dbReference type="EMBL" id="VVYV01000001">
    <property type="protein sequence ID" value="KAA5423735.1"/>
    <property type="molecule type" value="Genomic_DNA"/>
</dbReference>
<dbReference type="EMBL" id="VVYW01000009">
    <property type="protein sequence ID" value="KAA5408619.1"/>
    <property type="molecule type" value="Genomic_DNA"/>
</dbReference>
<dbReference type="Proteomes" id="UP000283341">
    <property type="component" value="Unassembled WGS sequence"/>
</dbReference>
<evidence type="ECO:0000313" key="8">
    <source>
        <dbReference type="Proteomes" id="UP000283341"/>
    </source>
</evidence>
<sequence length="61" mass="6605">MDKKTTPSFSSSSVKPRSADNALPDGHPQPSGKTLDFLRNLARNYRTVPQLPQGLQGIILG</sequence>
<feature type="region of interest" description="Disordered" evidence="1">
    <location>
        <begin position="1"/>
        <end position="34"/>
    </location>
</feature>
<dbReference type="Proteomes" id="UP000061809">
    <property type="component" value="Chromosome"/>
</dbReference>
<dbReference type="Proteomes" id="UP000448877">
    <property type="component" value="Unassembled WGS sequence"/>
</dbReference>
<accession>A0A0P0FXZ2</accession>
<organism evidence="2 7">
    <name type="scientific">Bacteroides cellulosilyticus</name>
    <dbReference type="NCBI Taxonomy" id="246787"/>
    <lineage>
        <taxon>Bacteria</taxon>
        <taxon>Pseudomonadati</taxon>
        <taxon>Bacteroidota</taxon>
        <taxon>Bacteroidia</taxon>
        <taxon>Bacteroidales</taxon>
        <taxon>Bacteroidaceae</taxon>
        <taxon>Bacteroides</taxon>
    </lineage>
</organism>
<gene>
    <name evidence="2" type="ORF">BcellWH2_01730</name>
    <name evidence="6" type="ORF">DWX97_04095</name>
    <name evidence="5" type="ORF">F2Y81_00900</name>
    <name evidence="3" type="ORF">F2Y86_12520</name>
    <name evidence="4" type="ORF">F2Y87_16620</name>
</gene>
<dbReference type="Proteomes" id="UP000482653">
    <property type="component" value="Unassembled WGS sequence"/>
</dbReference>
<protein>
    <submittedName>
        <fullName evidence="2">Uncharacterized protein</fullName>
    </submittedName>
</protein>
<evidence type="ECO:0000313" key="2">
    <source>
        <dbReference type="EMBL" id="ALJ58983.1"/>
    </source>
</evidence>
<dbReference type="EMBL" id="QRVJ01000002">
    <property type="protein sequence ID" value="RGS39119.1"/>
    <property type="molecule type" value="Genomic_DNA"/>
</dbReference>